<dbReference type="RefSeq" id="WP_285232405.1">
    <property type="nucleotide sequence ID" value="NZ_CP116346.1"/>
</dbReference>
<dbReference type="SUPFAM" id="SSF55729">
    <property type="entry name" value="Acyl-CoA N-acyltransferases (Nat)"/>
    <property type="match status" value="1"/>
</dbReference>
<dbReference type="Gene3D" id="3.40.630.30">
    <property type="match status" value="1"/>
</dbReference>
<feature type="domain" description="N-acetyltransferase" evidence="3">
    <location>
        <begin position="105"/>
        <end position="258"/>
    </location>
</feature>
<sequence length="258" mass="29253">MAEAFDGSALRLRWSEAPWDEAVLGYTVFLLEQIDLCGEAALAAKEFEAFERARALRGVGLVSCRLPHQSLRESMLLEDRGFRFIEMVYRPSRMLRADEHWDHGLQIERAGARDLPLLQSIAATAFRNERFCMDPRLDSSASDRRYANWVASAFDHPQQQLYVLRDGSLVVAFFVLEWQADGACYWHLNAIAPQAQGQGYGRRAWSAMMGLAAENGCVRVHSSVVARNHRVINLYARLGFSFSEPTMTFHWVRGGRAP</sequence>
<dbReference type="GO" id="GO:0016747">
    <property type="term" value="F:acyltransferase activity, transferring groups other than amino-acyl groups"/>
    <property type="evidence" value="ECO:0007669"/>
    <property type="project" value="InterPro"/>
</dbReference>
<dbReference type="PROSITE" id="PS51186">
    <property type="entry name" value="GNAT"/>
    <property type="match status" value="1"/>
</dbReference>
<evidence type="ECO:0000259" key="3">
    <source>
        <dbReference type="PROSITE" id="PS51186"/>
    </source>
</evidence>
<name>A0AA95NCS7_9BURK</name>
<evidence type="ECO:0000313" key="5">
    <source>
        <dbReference type="Proteomes" id="UP001177769"/>
    </source>
</evidence>
<dbReference type="PANTHER" id="PTHR43877:SF2">
    <property type="entry name" value="AMINOALKYLPHOSPHONATE N-ACETYLTRANSFERASE-RELATED"/>
    <property type="match status" value="1"/>
</dbReference>
<dbReference type="EMBL" id="CP116346">
    <property type="protein sequence ID" value="WIT11323.1"/>
    <property type="molecule type" value="Genomic_DNA"/>
</dbReference>
<dbReference type="InterPro" id="IPR050832">
    <property type="entry name" value="Bact_Acetyltransf"/>
</dbReference>
<dbReference type="CDD" id="cd04301">
    <property type="entry name" value="NAT_SF"/>
    <property type="match status" value="1"/>
</dbReference>
<reference evidence="4" key="1">
    <citation type="submission" date="2023-01" db="EMBL/GenBank/DDBJ databases">
        <title>Whole genome sequence of Paucibacter sp. S2-9 isolated from pond sediment.</title>
        <authorList>
            <person name="Jung J.Y."/>
        </authorList>
    </citation>
    <scope>NUCLEOTIDE SEQUENCE</scope>
    <source>
        <strain evidence="4">S2-9</strain>
    </source>
</reference>
<gene>
    <name evidence="4" type="ORF">PFX98_20870</name>
</gene>
<dbReference type="Proteomes" id="UP001177769">
    <property type="component" value="Chromosome"/>
</dbReference>
<protein>
    <submittedName>
        <fullName evidence="4">GNAT family N-acetyltransferase</fullName>
    </submittedName>
</protein>
<dbReference type="PANTHER" id="PTHR43877">
    <property type="entry name" value="AMINOALKYLPHOSPHONATE N-ACETYLTRANSFERASE-RELATED-RELATED"/>
    <property type="match status" value="1"/>
</dbReference>
<evidence type="ECO:0000256" key="1">
    <source>
        <dbReference type="ARBA" id="ARBA00022679"/>
    </source>
</evidence>
<keyword evidence="5" id="KW-1185">Reference proteome</keyword>
<proteinExistence type="predicted"/>
<accession>A0AA95NCS7</accession>
<keyword evidence="1" id="KW-0808">Transferase</keyword>
<dbReference type="KEGG" id="pais:PFX98_20870"/>
<dbReference type="InterPro" id="IPR016181">
    <property type="entry name" value="Acyl_CoA_acyltransferase"/>
</dbReference>
<dbReference type="Pfam" id="PF00583">
    <property type="entry name" value="Acetyltransf_1"/>
    <property type="match status" value="1"/>
</dbReference>
<evidence type="ECO:0000313" key="4">
    <source>
        <dbReference type="EMBL" id="WIT11323.1"/>
    </source>
</evidence>
<dbReference type="InterPro" id="IPR000182">
    <property type="entry name" value="GNAT_dom"/>
</dbReference>
<organism evidence="4 5">
    <name type="scientific">Paucibacter sediminis</name>
    <dbReference type="NCBI Taxonomy" id="3019553"/>
    <lineage>
        <taxon>Bacteria</taxon>
        <taxon>Pseudomonadati</taxon>
        <taxon>Pseudomonadota</taxon>
        <taxon>Betaproteobacteria</taxon>
        <taxon>Burkholderiales</taxon>
        <taxon>Sphaerotilaceae</taxon>
        <taxon>Roseateles</taxon>
    </lineage>
</organism>
<keyword evidence="2" id="KW-0012">Acyltransferase</keyword>
<evidence type="ECO:0000256" key="2">
    <source>
        <dbReference type="ARBA" id="ARBA00023315"/>
    </source>
</evidence>
<dbReference type="AlphaFoldDB" id="A0AA95NCS7"/>